<dbReference type="RefSeq" id="WP_245951611.1">
    <property type="nucleotide sequence ID" value="NZ_CBCSGC010000111.1"/>
</dbReference>
<evidence type="ECO:0000256" key="1">
    <source>
        <dbReference type="SAM" id="SignalP"/>
    </source>
</evidence>
<feature type="signal peptide" evidence="1">
    <location>
        <begin position="1"/>
        <end position="31"/>
    </location>
</feature>
<organism evidence="2 3">
    <name type="scientific">Paracidovorax anthurii</name>
    <dbReference type="NCBI Taxonomy" id="78229"/>
    <lineage>
        <taxon>Bacteria</taxon>
        <taxon>Pseudomonadati</taxon>
        <taxon>Pseudomonadota</taxon>
        <taxon>Betaproteobacteria</taxon>
        <taxon>Burkholderiales</taxon>
        <taxon>Comamonadaceae</taxon>
        <taxon>Paracidovorax</taxon>
    </lineage>
</organism>
<evidence type="ECO:0000313" key="3">
    <source>
        <dbReference type="Proteomes" id="UP000248856"/>
    </source>
</evidence>
<dbReference type="EMBL" id="QLTA01000037">
    <property type="protein sequence ID" value="RAR77401.1"/>
    <property type="molecule type" value="Genomic_DNA"/>
</dbReference>
<feature type="chain" id="PRO_5016412268" description="Lipoprotein" evidence="1">
    <location>
        <begin position="32"/>
        <end position="247"/>
    </location>
</feature>
<name>A0A328YTS8_9BURK</name>
<dbReference type="Proteomes" id="UP000248856">
    <property type="component" value="Unassembled WGS sequence"/>
</dbReference>
<gene>
    <name evidence="2" type="ORF">AX018_103714</name>
</gene>
<keyword evidence="1" id="KW-0732">Signal</keyword>
<evidence type="ECO:0008006" key="4">
    <source>
        <dbReference type="Google" id="ProtNLM"/>
    </source>
</evidence>
<comment type="caution">
    <text evidence="2">The sequence shown here is derived from an EMBL/GenBank/DDBJ whole genome shotgun (WGS) entry which is preliminary data.</text>
</comment>
<keyword evidence="3" id="KW-1185">Reference proteome</keyword>
<dbReference type="PROSITE" id="PS51257">
    <property type="entry name" value="PROKAR_LIPOPROTEIN"/>
    <property type="match status" value="1"/>
</dbReference>
<sequence length="247" mass="26894">MKTPSLPLLPARAGRLALIAGAAVLSLAACAPVQPSLPHVGRAQIELPPGDWEVLQRSSLVLDVLPDDTAADLPMETTVMGLRGPGKDRPLLALVFMQTNATNYPRDTTLWTSPCPQQDGVFVQDRTRGSPARVDCLRYRRRADTGDYLARSRPVVSQWMAEKHMAPGTPYAHVLYRYATAGGALISLDVVVSQALLRPATRSNDEFMEAGRPAFLWSEKLAQAARQSVSMMDGRLVFPPFPIPIAP</sequence>
<reference evidence="2 3" key="1">
    <citation type="submission" date="2018-06" db="EMBL/GenBank/DDBJ databases">
        <title>Genomic Encyclopedia of Archaeal and Bacterial Type Strains, Phase II (KMG-II): from individual species to whole genera.</title>
        <authorList>
            <person name="Goeker M."/>
        </authorList>
    </citation>
    <scope>NUCLEOTIDE SEQUENCE [LARGE SCALE GENOMIC DNA]</scope>
    <source>
        <strain evidence="2 3">CFPB 3232</strain>
    </source>
</reference>
<dbReference type="AlphaFoldDB" id="A0A328YTS8"/>
<evidence type="ECO:0000313" key="2">
    <source>
        <dbReference type="EMBL" id="RAR77401.1"/>
    </source>
</evidence>
<accession>A0A328YTS8</accession>
<protein>
    <recommendedName>
        <fullName evidence="4">Lipoprotein</fullName>
    </recommendedName>
</protein>
<proteinExistence type="predicted"/>